<feature type="transmembrane region" description="Helical" evidence="7">
    <location>
        <begin position="553"/>
        <end position="572"/>
    </location>
</feature>
<organism evidence="10 11">
    <name type="scientific">Paracoccus sulfuroxidans</name>
    <dbReference type="NCBI Taxonomy" id="384678"/>
    <lineage>
        <taxon>Bacteria</taxon>
        <taxon>Pseudomonadati</taxon>
        <taxon>Pseudomonadota</taxon>
        <taxon>Alphaproteobacteria</taxon>
        <taxon>Rhodobacterales</taxon>
        <taxon>Paracoccaceae</taxon>
        <taxon>Paracoccus</taxon>
    </lineage>
</organism>
<feature type="domain" description="ComEC/Rec2-related protein" evidence="8">
    <location>
        <begin position="264"/>
        <end position="539"/>
    </location>
</feature>
<feature type="region of interest" description="Disordered" evidence="6">
    <location>
        <begin position="748"/>
        <end position="772"/>
    </location>
</feature>
<keyword evidence="4 7" id="KW-1133">Transmembrane helix</keyword>
<name>A0A562NAY6_9RHOB</name>
<feature type="transmembrane region" description="Helical" evidence="7">
    <location>
        <begin position="58"/>
        <end position="76"/>
    </location>
</feature>
<protein>
    <submittedName>
        <fullName evidence="10">Competence protein ComEC</fullName>
    </submittedName>
</protein>
<accession>A0A562NAY6</accession>
<comment type="subcellular location">
    <subcellularLocation>
        <location evidence="1">Cell membrane</location>
        <topology evidence="1">Multi-pass membrane protein</topology>
    </subcellularLocation>
</comment>
<evidence type="ECO:0000259" key="8">
    <source>
        <dbReference type="Pfam" id="PF03772"/>
    </source>
</evidence>
<feature type="transmembrane region" description="Helical" evidence="7">
    <location>
        <begin position="394"/>
        <end position="415"/>
    </location>
</feature>
<dbReference type="EMBL" id="VLKU01000015">
    <property type="protein sequence ID" value="TWI29238.1"/>
    <property type="molecule type" value="Genomic_DNA"/>
</dbReference>
<dbReference type="Pfam" id="PF03772">
    <property type="entry name" value="Competence"/>
    <property type="match status" value="1"/>
</dbReference>
<evidence type="ECO:0000256" key="1">
    <source>
        <dbReference type="ARBA" id="ARBA00004651"/>
    </source>
</evidence>
<keyword evidence="2" id="KW-1003">Cell membrane</keyword>
<reference evidence="10 11" key="1">
    <citation type="journal article" date="2015" name="Stand. Genomic Sci.">
        <title>Genomic Encyclopedia of Bacterial and Archaeal Type Strains, Phase III: the genomes of soil and plant-associated and newly described type strains.</title>
        <authorList>
            <person name="Whitman W.B."/>
            <person name="Woyke T."/>
            <person name="Klenk H.P."/>
            <person name="Zhou Y."/>
            <person name="Lilburn T.G."/>
            <person name="Beck B.J."/>
            <person name="De Vos P."/>
            <person name="Vandamme P."/>
            <person name="Eisen J.A."/>
            <person name="Garrity G."/>
            <person name="Hugenholtz P."/>
            <person name="Kyrpides N.C."/>
        </authorList>
    </citation>
    <scope>NUCLEOTIDE SEQUENCE [LARGE SCALE GENOMIC DNA]</scope>
    <source>
        <strain evidence="10 11">CGMCC 1.5364</strain>
    </source>
</reference>
<evidence type="ECO:0000313" key="10">
    <source>
        <dbReference type="EMBL" id="TWI29238.1"/>
    </source>
</evidence>
<keyword evidence="11" id="KW-1185">Reference proteome</keyword>
<feature type="transmembrane region" description="Helical" evidence="7">
    <location>
        <begin position="325"/>
        <end position="343"/>
    </location>
</feature>
<evidence type="ECO:0000256" key="2">
    <source>
        <dbReference type="ARBA" id="ARBA00022475"/>
    </source>
</evidence>
<evidence type="ECO:0000256" key="5">
    <source>
        <dbReference type="ARBA" id="ARBA00023136"/>
    </source>
</evidence>
<feature type="transmembrane region" description="Helical" evidence="7">
    <location>
        <begin position="462"/>
        <end position="488"/>
    </location>
</feature>
<dbReference type="Proteomes" id="UP000316225">
    <property type="component" value="Unassembled WGS sequence"/>
</dbReference>
<evidence type="ECO:0000256" key="3">
    <source>
        <dbReference type="ARBA" id="ARBA00022692"/>
    </source>
</evidence>
<dbReference type="InterPro" id="IPR025405">
    <property type="entry name" value="DUF4131"/>
</dbReference>
<proteinExistence type="predicted"/>
<dbReference type="Pfam" id="PF13567">
    <property type="entry name" value="DUF4131"/>
    <property type="match status" value="1"/>
</dbReference>
<feature type="domain" description="DUF4131" evidence="9">
    <location>
        <begin position="60"/>
        <end position="222"/>
    </location>
</feature>
<evidence type="ECO:0000256" key="4">
    <source>
        <dbReference type="ARBA" id="ARBA00022989"/>
    </source>
</evidence>
<feature type="transmembrane region" description="Helical" evidence="7">
    <location>
        <begin position="427"/>
        <end position="450"/>
    </location>
</feature>
<dbReference type="AlphaFoldDB" id="A0A562NAY6"/>
<feature type="transmembrane region" description="Helical" evidence="7">
    <location>
        <begin position="524"/>
        <end position="541"/>
    </location>
</feature>
<keyword evidence="5 7" id="KW-0472">Membrane</keyword>
<keyword evidence="3 7" id="KW-0812">Transmembrane</keyword>
<dbReference type="PANTHER" id="PTHR30619">
    <property type="entry name" value="DNA INTERNALIZATION/COMPETENCE PROTEIN COMEC/REC2"/>
    <property type="match status" value="1"/>
</dbReference>
<sequence length="772" mass="80866">MTAPAARSRAGGLQGAISRSRSAARSPVARRSGMLPWVPFWMALGIGGWLSLKEEPGLVFYMAVAAFAVAVLAVVIRAPRWAERGRIGWDHADWLRLCGMALALIAGGVLLIGGRAHLVAAPVLEFRYYGPIEGRVVGIDRSSRDRMRLLLDQVVLRDMAPARTPRKVQISLLQEDELPQPGQRVMLTGHLGPPGGPSEPGGFDFRRSAWFRGLGAIGYSRNPVMTVAAPEEGGVLSLHRLRMQMSQAMQDQIGGQSGAVASALMTGDRSGIIESTNDVMRASNLYHIISISGLHMSMLAGFIYAGLRLVAVLAQLVLPVSGWPVHKIAAGGAILASAAYLWLSGGGVATERSFIMVAIMLCAVLCDRRAISLRTVSVAAVCILAYAPEALVDAGFQMSFAATVGLILAAGPWTATSQRLHWLLRPVAMLVMSSFVAGMVTSPIAAAHFGRMSQYGLLANMLVVPVMGAIVMPAGVIAALLAPIGLAGIPLRVMGMGTDWMLMIAAWVASLGGSVTLIAAPPPVVLPLMGAGGMLLALTPLGRAHLASVLARCRLGLAVALLAGAAVVWTMANRPLVLISAEGDAVGVMTPEGRAPSKARGGSYAVTNWLEADGDGADQQTAALRPAWTGAANLREVELEIGGQKLRILHATGRAADPAKLPCDRGMIVVANKPLTGLSGECTVLDPPGLRQSGAQSVVAAADGTRLRSQRDVGGQRLWAAPAKKRAVIKEKSSDMVVANPTATRYSRLSSSDARGRDAIADQSRAGGVLAR</sequence>
<feature type="transmembrane region" description="Helical" evidence="7">
    <location>
        <begin position="294"/>
        <end position="318"/>
    </location>
</feature>
<evidence type="ECO:0000256" key="7">
    <source>
        <dbReference type="SAM" id="Phobius"/>
    </source>
</evidence>
<feature type="transmembrane region" description="Helical" evidence="7">
    <location>
        <begin position="500"/>
        <end position="518"/>
    </location>
</feature>
<feature type="transmembrane region" description="Helical" evidence="7">
    <location>
        <begin position="34"/>
        <end position="52"/>
    </location>
</feature>
<gene>
    <name evidence="10" type="ORF">IQ24_03718</name>
</gene>
<evidence type="ECO:0000313" key="11">
    <source>
        <dbReference type="Proteomes" id="UP000316225"/>
    </source>
</evidence>
<dbReference type="NCBIfam" id="TIGR00360">
    <property type="entry name" value="ComEC_N-term"/>
    <property type="match status" value="1"/>
</dbReference>
<dbReference type="PANTHER" id="PTHR30619:SF1">
    <property type="entry name" value="RECOMBINATION PROTEIN 2"/>
    <property type="match status" value="1"/>
</dbReference>
<dbReference type="GO" id="GO:0005886">
    <property type="term" value="C:plasma membrane"/>
    <property type="evidence" value="ECO:0007669"/>
    <property type="project" value="UniProtKB-SubCell"/>
</dbReference>
<evidence type="ECO:0000256" key="6">
    <source>
        <dbReference type="SAM" id="MobiDB-lite"/>
    </source>
</evidence>
<feature type="transmembrane region" description="Helical" evidence="7">
    <location>
        <begin position="371"/>
        <end position="388"/>
    </location>
</feature>
<dbReference type="InterPro" id="IPR052159">
    <property type="entry name" value="Competence_DNA_uptake"/>
</dbReference>
<evidence type="ECO:0000259" key="9">
    <source>
        <dbReference type="Pfam" id="PF13567"/>
    </source>
</evidence>
<dbReference type="InterPro" id="IPR004477">
    <property type="entry name" value="ComEC_N"/>
</dbReference>
<comment type="caution">
    <text evidence="10">The sequence shown here is derived from an EMBL/GenBank/DDBJ whole genome shotgun (WGS) entry which is preliminary data.</text>
</comment>